<organism evidence="2 3">
    <name type="scientific">Gossypium klotzschianum</name>
    <dbReference type="NCBI Taxonomy" id="34286"/>
    <lineage>
        <taxon>Eukaryota</taxon>
        <taxon>Viridiplantae</taxon>
        <taxon>Streptophyta</taxon>
        <taxon>Embryophyta</taxon>
        <taxon>Tracheophyta</taxon>
        <taxon>Spermatophyta</taxon>
        <taxon>Magnoliopsida</taxon>
        <taxon>eudicotyledons</taxon>
        <taxon>Gunneridae</taxon>
        <taxon>Pentapetalae</taxon>
        <taxon>rosids</taxon>
        <taxon>malvids</taxon>
        <taxon>Malvales</taxon>
        <taxon>Malvaceae</taxon>
        <taxon>Malvoideae</taxon>
        <taxon>Gossypium</taxon>
    </lineage>
</organism>
<name>A0A7J8UK97_9ROSI</name>
<proteinExistence type="predicted"/>
<feature type="compositionally biased region" description="Basic and acidic residues" evidence="1">
    <location>
        <begin position="100"/>
        <end position="113"/>
    </location>
</feature>
<comment type="caution">
    <text evidence="2">The sequence shown here is derived from an EMBL/GenBank/DDBJ whole genome shotgun (WGS) entry which is preliminary data.</text>
</comment>
<sequence length="148" mass="16072">MVSASEGVLKGLALRVCLDGVDENVTGGSIYDNELVLRKEPFGGCVSTLEAVARCLGVIEPNGDEVQGVLIGVLREMVRLQAGFLKPLKPRPKMLKKSKHKEEDNDQLGHDDNGGWETNMACDNIALNEQLLLHISEETVVGVCVVFE</sequence>
<feature type="region of interest" description="Disordered" evidence="1">
    <location>
        <begin position="93"/>
        <end position="114"/>
    </location>
</feature>
<keyword evidence="3" id="KW-1185">Reference proteome</keyword>
<evidence type="ECO:0008006" key="4">
    <source>
        <dbReference type="Google" id="ProtNLM"/>
    </source>
</evidence>
<accession>A0A7J8UK97</accession>
<evidence type="ECO:0000256" key="1">
    <source>
        <dbReference type="SAM" id="MobiDB-lite"/>
    </source>
</evidence>
<dbReference type="Proteomes" id="UP000593573">
    <property type="component" value="Unassembled WGS sequence"/>
</dbReference>
<dbReference type="EMBL" id="JABFAB010000006">
    <property type="protein sequence ID" value="MBA0650800.1"/>
    <property type="molecule type" value="Genomic_DNA"/>
</dbReference>
<protein>
    <recommendedName>
        <fullName evidence="4">tRNA-uridine aminocarboxypropyltransferase</fullName>
    </recommendedName>
</protein>
<evidence type="ECO:0000313" key="3">
    <source>
        <dbReference type="Proteomes" id="UP000593573"/>
    </source>
</evidence>
<gene>
    <name evidence="2" type="ORF">Goklo_018182</name>
</gene>
<reference evidence="2 3" key="1">
    <citation type="journal article" date="2019" name="Genome Biol. Evol.">
        <title>Insights into the evolution of the New World diploid cottons (Gossypium, subgenus Houzingenia) based on genome sequencing.</title>
        <authorList>
            <person name="Grover C.E."/>
            <person name="Arick M.A. 2nd"/>
            <person name="Thrash A."/>
            <person name="Conover J.L."/>
            <person name="Sanders W.S."/>
            <person name="Peterson D.G."/>
            <person name="Frelichowski J.E."/>
            <person name="Scheffler J.A."/>
            <person name="Scheffler B.E."/>
            <person name="Wendel J.F."/>
        </authorList>
    </citation>
    <scope>NUCLEOTIDE SEQUENCE [LARGE SCALE GENOMIC DNA]</scope>
    <source>
        <strain evidence="2">57</strain>
        <tissue evidence="2">Leaf</tissue>
    </source>
</reference>
<evidence type="ECO:0000313" key="2">
    <source>
        <dbReference type="EMBL" id="MBA0650800.1"/>
    </source>
</evidence>
<dbReference type="OrthoDB" id="408541at2759"/>
<dbReference type="AlphaFoldDB" id="A0A7J8UK97"/>